<protein>
    <recommendedName>
        <fullName evidence="2">PLL-like beta propeller domain-containing protein</fullName>
    </recommendedName>
</protein>
<name>A0AA39XUP2_9PEZI</name>
<keyword evidence="1" id="KW-0732">Signal</keyword>
<dbReference type="InterPro" id="IPR058502">
    <property type="entry name" value="PLL-like_beta-prop"/>
</dbReference>
<dbReference type="Gene3D" id="2.120.10.70">
    <property type="entry name" value="Fucose-specific lectin"/>
    <property type="match status" value="1"/>
</dbReference>
<feature type="chain" id="PRO_5041238289" description="PLL-like beta propeller domain-containing protein" evidence="1">
    <location>
        <begin position="18"/>
        <end position="432"/>
    </location>
</feature>
<dbReference type="Proteomes" id="UP001174936">
    <property type="component" value="Unassembled WGS sequence"/>
</dbReference>
<gene>
    <name evidence="3" type="ORF">B0T16DRAFT_336291</name>
</gene>
<comment type="caution">
    <text evidence="3">The sequence shown here is derived from an EMBL/GenBank/DDBJ whole genome shotgun (WGS) entry which is preliminary data.</text>
</comment>
<sequence>MLTTIFLLLTTASPLLALPGPSPHHKLSKRFLTEPRASHLDWNAPRPNSDFDFLSVNTSTLHSESYFNSPDRLSKRTSPNPNATPLIFSRATSGRWESLSGYTYKPAAPSYKGYHPAACSWGGKRMDVYYMSKEKTCQFKYRDYEHKEPKYQSWSSWEDLGGELDSPPAVCSRKKDNYHVFCKGTDGQAWHRSYDYGQYNGWGKWQSMGGKVGKYEPAACSWGKGHASVYVGASDGACWTRHYYEKDGKTGWEGWYNLGGYMASPPKVVTYGEEHASVYCKGEDGQAWHKKTDKKKESGWGEWESLGGSLDSSVAACAWEGRMDVYVKGSDGACWHKTYKEETWGAWENLGGDMKADTAPDVVVVDGGMEVYITGEDEKVYRKKWEDGSWTSDDWEPMGGKGIETGPVAVEWGDGEVDVYFTGKEGEVQRCF</sequence>
<keyword evidence="4" id="KW-1185">Reference proteome</keyword>
<evidence type="ECO:0000256" key="1">
    <source>
        <dbReference type="SAM" id="SignalP"/>
    </source>
</evidence>
<evidence type="ECO:0000259" key="2">
    <source>
        <dbReference type="Pfam" id="PF26607"/>
    </source>
</evidence>
<organism evidence="3 4">
    <name type="scientific">Cercophora newfieldiana</name>
    <dbReference type="NCBI Taxonomy" id="92897"/>
    <lineage>
        <taxon>Eukaryota</taxon>
        <taxon>Fungi</taxon>
        <taxon>Dikarya</taxon>
        <taxon>Ascomycota</taxon>
        <taxon>Pezizomycotina</taxon>
        <taxon>Sordariomycetes</taxon>
        <taxon>Sordariomycetidae</taxon>
        <taxon>Sordariales</taxon>
        <taxon>Lasiosphaeriaceae</taxon>
        <taxon>Cercophora</taxon>
    </lineage>
</organism>
<reference evidence="3" key="1">
    <citation type="submission" date="2023-06" db="EMBL/GenBank/DDBJ databases">
        <title>Genome-scale phylogeny and comparative genomics of the fungal order Sordariales.</title>
        <authorList>
            <consortium name="Lawrence Berkeley National Laboratory"/>
            <person name="Hensen N."/>
            <person name="Bonometti L."/>
            <person name="Westerberg I."/>
            <person name="Brannstrom I.O."/>
            <person name="Guillou S."/>
            <person name="Cros-Aarteil S."/>
            <person name="Calhoun S."/>
            <person name="Haridas S."/>
            <person name="Kuo A."/>
            <person name="Mondo S."/>
            <person name="Pangilinan J."/>
            <person name="Riley R."/>
            <person name="Labutti K."/>
            <person name="Andreopoulos B."/>
            <person name="Lipzen A."/>
            <person name="Chen C."/>
            <person name="Yanf M."/>
            <person name="Daum C."/>
            <person name="Ng V."/>
            <person name="Clum A."/>
            <person name="Steindorff A."/>
            <person name="Ohm R."/>
            <person name="Martin F."/>
            <person name="Silar P."/>
            <person name="Natvig D."/>
            <person name="Lalanne C."/>
            <person name="Gautier V."/>
            <person name="Ament-Velasquez S.L."/>
            <person name="Kruys A."/>
            <person name="Hutchinson M.I."/>
            <person name="Powell A.J."/>
            <person name="Barry K."/>
            <person name="Miller A.N."/>
            <person name="Grigoriev I.V."/>
            <person name="Debuchy R."/>
            <person name="Gladieux P."/>
            <person name="Thoren M.H."/>
            <person name="Johannesson H."/>
        </authorList>
    </citation>
    <scope>NUCLEOTIDE SEQUENCE</scope>
    <source>
        <strain evidence="3">SMH2532-1</strain>
    </source>
</reference>
<dbReference type="Pfam" id="PF26607">
    <property type="entry name" value="DUF8189"/>
    <property type="match status" value="1"/>
</dbReference>
<feature type="signal peptide" evidence="1">
    <location>
        <begin position="1"/>
        <end position="17"/>
    </location>
</feature>
<evidence type="ECO:0000313" key="3">
    <source>
        <dbReference type="EMBL" id="KAK0640577.1"/>
    </source>
</evidence>
<dbReference type="SUPFAM" id="SSF89372">
    <property type="entry name" value="Fucose-specific lectin"/>
    <property type="match status" value="2"/>
</dbReference>
<feature type="domain" description="PLL-like beta propeller" evidence="2">
    <location>
        <begin position="146"/>
        <end position="425"/>
    </location>
</feature>
<accession>A0AA39XUP2</accession>
<dbReference type="AlphaFoldDB" id="A0AA39XUP2"/>
<evidence type="ECO:0000313" key="4">
    <source>
        <dbReference type="Proteomes" id="UP001174936"/>
    </source>
</evidence>
<proteinExistence type="predicted"/>
<dbReference type="CDD" id="cd22954">
    <property type="entry name" value="PLL_lectin"/>
    <property type="match status" value="1"/>
</dbReference>
<dbReference type="EMBL" id="JAULSV010000006">
    <property type="protein sequence ID" value="KAK0640577.1"/>
    <property type="molecule type" value="Genomic_DNA"/>
</dbReference>